<gene>
    <name evidence="6" type="ORF">TorRG33x02_153090</name>
</gene>
<dbReference type="InterPro" id="IPR027417">
    <property type="entry name" value="P-loop_NTPase"/>
</dbReference>
<dbReference type="Pfam" id="PF23598">
    <property type="entry name" value="LRR_14"/>
    <property type="match status" value="1"/>
</dbReference>
<dbReference type="SUPFAM" id="SSF52058">
    <property type="entry name" value="L domain-like"/>
    <property type="match status" value="1"/>
</dbReference>
<dbReference type="PANTHER" id="PTHR23155">
    <property type="entry name" value="DISEASE RESISTANCE PROTEIN RP"/>
    <property type="match status" value="1"/>
</dbReference>
<name>A0A2P5ETT3_TREOI</name>
<dbReference type="Gene3D" id="3.80.10.10">
    <property type="entry name" value="Ribonuclease Inhibitor"/>
    <property type="match status" value="1"/>
</dbReference>
<dbReference type="SUPFAM" id="SSF52540">
    <property type="entry name" value="P-loop containing nucleoside triphosphate hydrolases"/>
    <property type="match status" value="1"/>
</dbReference>
<dbReference type="InterPro" id="IPR042197">
    <property type="entry name" value="Apaf_helical"/>
</dbReference>
<dbReference type="Gene3D" id="1.10.8.430">
    <property type="entry name" value="Helical domain of apoptotic protease-activating factors"/>
    <property type="match status" value="1"/>
</dbReference>
<protein>
    <submittedName>
        <fullName evidence="6">NB-ARC domain, LRR domain containing protein</fullName>
    </submittedName>
</protein>
<reference evidence="7" key="1">
    <citation type="submission" date="2016-06" db="EMBL/GenBank/DDBJ databases">
        <title>Parallel loss of symbiosis genes in relatives of nitrogen-fixing non-legume Parasponia.</title>
        <authorList>
            <person name="Van Velzen R."/>
            <person name="Holmer R."/>
            <person name="Bu F."/>
            <person name="Rutten L."/>
            <person name="Van Zeijl A."/>
            <person name="Liu W."/>
            <person name="Santuari L."/>
            <person name="Cao Q."/>
            <person name="Sharma T."/>
            <person name="Shen D."/>
            <person name="Roswanjaya Y."/>
            <person name="Wardhani T."/>
            <person name="Kalhor M.S."/>
            <person name="Jansen J."/>
            <person name="Van den Hoogen J."/>
            <person name="Gungor B."/>
            <person name="Hartog M."/>
            <person name="Hontelez J."/>
            <person name="Verver J."/>
            <person name="Yang W.-C."/>
            <person name="Schijlen E."/>
            <person name="Repin R."/>
            <person name="Schilthuizen M."/>
            <person name="Schranz E."/>
            <person name="Heidstra R."/>
            <person name="Miyata K."/>
            <person name="Fedorova E."/>
            <person name="Kohlen W."/>
            <person name="Bisseling T."/>
            <person name="Smit S."/>
            <person name="Geurts R."/>
        </authorList>
    </citation>
    <scope>NUCLEOTIDE SEQUENCE [LARGE SCALE GENOMIC DNA]</scope>
    <source>
        <strain evidence="7">cv. RG33-2</strain>
    </source>
</reference>
<dbReference type="Pfam" id="PF23559">
    <property type="entry name" value="WHD_DRP"/>
    <property type="match status" value="1"/>
</dbReference>
<evidence type="ECO:0000259" key="4">
    <source>
        <dbReference type="Pfam" id="PF23559"/>
    </source>
</evidence>
<dbReference type="GO" id="GO:0043531">
    <property type="term" value="F:ADP binding"/>
    <property type="evidence" value="ECO:0007669"/>
    <property type="project" value="InterPro"/>
</dbReference>
<dbReference type="InterPro" id="IPR044974">
    <property type="entry name" value="Disease_R_plants"/>
</dbReference>
<dbReference type="InterPro" id="IPR032675">
    <property type="entry name" value="LRR_dom_sf"/>
</dbReference>
<comment type="caution">
    <text evidence="6">The sequence shown here is derived from an EMBL/GenBank/DDBJ whole genome shotgun (WGS) entry which is preliminary data.</text>
</comment>
<proteinExistence type="predicted"/>
<dbReference type="Gene3D" id="3.40.50.300">
    <property type="entry name" value="P-loop containing nucleotide triphosphate hydrolases"/>
    <property type="match status" value="1"/>
</dbReference>
<evidence type="ECO:0000313" key="7">
    <source>
        <dbReference type="Proteomes" id="UP000237000"/>
    </source>
</evidence>
<dbReference type="InterPro" id="IPR055414">
    <property type="entry name" value="LRR_R13L4/SHOC2-like"/>
</dbReference>
<evidence type="ECO:0000256" key="2">
    <source>
        <dbReference type="ARBA" id="ARBA00022821"/>
    </source>
</evidence>
<dbReference type="InterPro" id="IPR058922">
    <property type="entry name" value="WHD_DRP"/>
</dbReference>
<dbReference type="PRINTS" id="PR00364">
    <property type="entry name" value="DISEASERSIST"/>
</dbReference>
<sequence length="1220" mass="140176">MSVVLRHFRISRDDKPDPVEEDLFEGIVSILIGFSILLIIVRNKIKQYLDNYKWIRREWRLLDALTKDFQTANRSVDQIRQRANQVWESDLNLRGITQTLSEIETEWVKKEGKVSSDAQRYVEDYEKLIARHRGTFMIKRYVSALKRLIPIVELALGLRRLKREITNQRENKKEYTNPIVEKLEESRTKVRRLQDRPIDDAEQSVVIRPMPPFRSGVALVLERLIDVEPVLVRGIADQVRTTVMQLQLLRAFTKDIRELRLESEIEKAWVEEAQEITAQAQNDVNTFLQEASNHPRWLAVITDYRLLRRKLKQIIKNVGDEFSHILETKQRYGFKFIKRDSSNKDAVGNTSFSVISSQGNDQETDPVTLLRNDLEKTRKMLKDEEATNAANNMRKACLELLRKMASEVEPSTETEGNSTENIEETSRAVEGIAIEIEVIRRIGEALSLLTSCIQVFSIRVMEESCSVVGLEEDTHELVSKLTTNSDNQSRLIISIVGMQGIGKTTLAKEILNHRSIMEHFPVRHFVSVPQETDEVTLLRSVGNQILRTTDERSGREYWINTLQDFFGENTCLVVLDNLRSNDVWNKLKPAVFSDRNTGTNVLITTRDKDVASHENSSIIHRLRLRTGEESWEFFTQMVICPSDEELEKLAKKVVARTGGLPLAILGLGYLLSGKIVTNVELSVVHDRVTQGHNQVPWVATWDTNKDDLGSDLSLGKCLSYFELFSRDSEISARRLVALWVAQGLAQSDETNGRTQEKVAKDHLMGLIDRNIIQIVEKKLNGKVLTCRLPGILRELWLASRANNTAARSWSLCGSLDRKLAYRFDDEDASFNRRIHRLDHTNLMPEESSPHSIMFFDSREGDRPGEDIRNYLSKAITTGQLVDLVVLDLEYVYKPQLPSCIGNLKKLKYLGLRWTQIESLPKSIGQLSNLQTLDLKETRVQKLPSSIWKLKNLRNLHLNQICRLEFISPPNNLHKLSGLCVDVESRALIDELHKLKSLRKLRLIIGQLTPQLQQVLARSIPLLTNLQSLSLKSNETGEPQELDLERLNNLEQLSSLSLIGKLGRPSIMFELPRRLNELTLSSSGLTRGDLLMRMLGKYLPELKFLYFLSDSYCGQEMVFANGFPKLLVLKLWNLPNMEELVVEQEVMPKLRVFEIRSCMRLEAAKTKLPKFSSLPELKLSNMPEEYTAELKRTFQKLRHNLRIRPFNFPPVLRDYPRMNGP</sequence>
<dbReference type="OrthoDB" id="611536at2759"/>
<dbReference type="InterPro" id="IPR002182">
    <property type="entry name" value="NB-ARC"/>
</dbReference>
<dbReference type="Pfam" id="PF00931">
    <property type="entry name" value="NB-ARC"/>
    <property type="match status" value="1"/>
</dbReference>
<dbReference type="InParanoid" id="A0A2P5ETT3"/>
<keyword evidence="2" id="KW-0611">Plant defense</keyword>
<dbReference type="Proteomes" id="UP000237000">
    <property type="component" value="Unassembled WGS sequence"/>
</dbReference>
<dbReference type="PANTHER" id="PTHR23155:SF955">
    <property type="entry name" value="AAA+ ATPASE DOMAIN-CONTAINING PROTEIN"/>
    <property type="match status" value="1"/>
</dbReference>
<evidence type="ECO:0000256" key="1">
    <source>
        <dbReference type="ARBA" id="ARBA00022737"/>
    </source>
</evidence>
<dbReference type="AlphaFoldDB" id="A0A2P5ETT3"/>
<keyword evidence="7" id="KW-1185">Reference proteome</keyword>
<accession>A0A2P5ETT3</accession>
<evidence type="ECO:0000313" key="6">
    <source>
        <dbReference type="EMBL" id="PON88926.1"/>
    </source>
</evidence>
<dbReference type="GO" id="GO:0098542">
    <property type="term" value="P:defense response to other organism"/>
    <property type="evidence" value="ECO:0007669"/>
    <property type="project" value="TreeGrafter"/>
</dbReference>
<evidence type="ECO:0000259" key="5">
    <source>
        <dbReference type="Pfam" id="PF23598"/>
    </source>
</evidence>
<feature type="domain" description="Disease resistance R13L4/SHOC-2-like LRR" evidence="5">
    <location>
        <begin position="883"/>
        <end position="1181"/>
    </location>
</feature>
<dbReference type="EMBL" id="JXTC01000100">
    <property type="protein sequence ID" value="PON88926.1"/>
    <property type="molecule type" value="Genomic_DNA"/>
</dbReference>
<feature type="domain" description="Disease resistance protein winged helix" evidence="4">
    <location>
        <begin position="723"/>
        <end position="795"/>
    </location>
</feature>
<evidence type="ECO:0000259" key="3">
    <source>
        <dbReference type="Pfam" id="PF00931"/>
    </source>
</evidence>
<organism evidence="6 7">
    <name type="scientific">Trema orientale</name>
    <name type="common">Charcoal tree</name>
    <name type="synonym">Celtis orientalis</name>
    <dbReference type="NCBI Taxonomy" id="63057"/>
    <lineage>
        <taxon>Eukaryota</taxon>
        <taxon>Viridiplantae</taxon>
        <taxon>Streptophyta</taxon>
        <taxon>Embryophyta</taxon>
        <taxon>Tracheophyta</taxon>
        <taxon>Spermatophyta</taxon>
        <taxon>Magnoliopsida</taxon>
        <taxon>eudicotyledons</taxon>
        <taxon>Gunneridae</taxon>
        <taxon>Pentapetalae</taxon>
        <taxon>rosids</taxon>
        <taxon>fabids</taxon>
        <taxon>Rosales</taxon>
        <taxon>Cannabaceae</taxon>
        <taxon>Trema</taxon>
    </lineage>
</organism>
<dbReference type="STRING" id="63057.A0A2P5ETT3"/>
<keyword evidence="1" id="KW-0677">Repeat</keyword>
<feature type="domain" description="NB-ARC" evidence="3">
    <location>
        <begin position="472"/>
        <end position="639"/>
    </location>
</feature>